<dbReference type="InterPro" id="IPR002871">
    <property type="entry name" value="NIF_FeS_clus_asmbl_NifU_N"/>
</dbReference>
<evidence type="ECO:0000256" key="1">
    <source>
        <dbReference type="ARBA" id="ARBA00006420"/>
    </source>
</evidence>
<proteinExistence type="inferred from homology"/>
<dbReference type="GO" id="GO:0051536">
    <property type="term" value="F:iron-sulfur cluster binding"/>
    <property type="evidence" value="ECO:0007669"/>
    <property type="project" value="InterPro"/>
</dbReference>
<sequence>MSVQRQSQEDLRDLYRELILDHARSPRHFGKLDGATHSAEGINPLCGDKLKLYFSIDPDGRISDAKFEGSGCAISVASASLMTDTVIGLTYGDALDFFSALVSRLTGKPEGGEQAASKMDLGKLVAFEGVKEFPSRVKCATLAWHALNSAIQNESEPVSTE</sequence>
<reference evidence="3" key="1">
    <citation type="submission" date="2019-07" db="EMBL/GenBank/DDBJ databases">
        <authorList>
            <person name="Weber M."/>
            <person name="Kostadinov I."/>
            <person name="Kostadinov D I."/>
        </authorList>
    </citation>
    <scope>NUCLEOTIDE SEQUENCE</scope>
    <source>
        <strain evidence="3">Gfbio:sag-sample-m06:053724c1-46a9-4a36-b237-ea2bf867836b</strain>
    </source>
</reference>
<dbReference type="GO" id="GO:0016226">
    <property type="term" value="P:iron-sulfur cluster assembly"/>
    <property type="evidence" value="ECO:0007669"/>
    <property type="project" value="InterPro"/>
</dbReference>
<feature type="domain" description="NIF system FeS cluster assembly NifU N-terminal" evidence="2">
    <location>
        <begin position="15"/>
        <end position="139"/>
    </location>
</feature>
<dbReference type="Gene3D" id="3.90.1010.10">
    <property type="match status" value="1"/>
</dbReference>
<dbReference type="CDD" id="cd06664">
    <property type="entry name" value="IscU_like"/>
    <property type="match status" value="1"/>
</dbReference>
<dbReference type="EMBL" id="LR633967">
    <property type="protein sequence ID" value="VUX55621.1"/>
    <property type="molecule type" value="Genomic_DNA"/>
</dbReference>
<evidence type="ECO:0000259" key="2">
    <source>
        <dbReference type="Pfam" id="PF01592"/>
    </source>
</evidence>
<dbReference type="Pfam" id="PF01592">
    <property type="entry name" value="NifU_N"/>
    <property type="match status" value="1"/>
</dbReference>
<accession>A0A7D9D2J7</accession>
<protein>
    <submittedName>
        <fullName evidence="3">Iron sulfur cluster assembly protein SufU</fullName>
    </submittedName>
</protein>
<name>A0A7D9D2J7_9GAMM</name>
<organism evidence="3">
    <name type="scientific">uncultured Woeseiaceae bacterium</name>
    <dbReference type="NCBI Taxonomy" id="1983305"/>
    <lineage>
        <taxon>Bacteria</taxon>
        <taxon>Pseudomonadati</taxon>
        <taxon>Pseudomonadota</taxon>
        <taxon>Gammaproteobacteria</taxon>
        <taxon>Woeseiales</taxon>
        <taxon>Woeseiaceae</taxon>
        <taxon>environmental samples</taxon>
    </lineage>
</organism>
<dbReference type="PANTHER" id="PTHR10093">
    <property type="entry name" value="IRON-SULFUR CLUSTER ASSEMBLY ENZYME NIFU HOMOLOG"/>
    <property type="match status" value="1"/>
</dbReference>
<dbReference type="NCBIfam" id="TIGR01994">
    <property type="entry name" value="SUF_scaf_2"/>
    <property type="match status" value="1"/>
</dbReference>
<dbReference type="GO" id="GO:0005506">
    <property type="term" value="F:iron ion binding"/>
    <property type="evidence" value="ECO:0007669"/>
    <property type="project" value="InterPro"/>
</dbReference>
<dbReference type="FunFam" id="3.90.1010.10:FF:000002">
    <property type="entry name" value="Iron-sulfur cluster assembly scaffold protein NifU"/>
    <property type="match status" value="1"/>
</dbReference>
<gene>
    <name evidence="3" type="primary">sufU</name>
    <name evidence="3" type="ORF">JTBM06_V1_60015</name>
</gene>
<dbReference type="SUPFAM" id="SSF82649">
    <property type="entry name" value="SufE/NifU"/>
    <property type="match status" value="1"/>
</dbReference>
<dbReference type="AlphaFoldDB" id="A0A7D9D2J7"/>
<comment type="similarity">
    <text evidence="1">Belongs to the NifU family.</text>
</comment>
<evidence type="ECO:0000313" key="3">
    <source>
        <dbReference type="EMBL" id="VUX55621.1"/>
    </source>
</evidence>